<dbReference type="PANTHER" id="PTHR19869:SF1">
    <property type="entry name" value="WD REPEAT-CONTAINING PROTEIN 31"/>
    <property type="match status" value="1"/>
</dbReference>
<keyword evidence="2" id="KW-0677">Repeat</keyword>
<protein>
    <submittedName>
        <fullName evidence="4">Uncharacterized protein</fullName>
    </submittedName>
</protein>
<dbReference type="Proteomes" id="UP000314982">
    <property type="component" value="Unassembled WGS sequence"/>
</dbReference>
<reference evidence="5" key="1">
    <citation type="submission" date="2018-06" db="EMBL/GenBank/DDBJ databases">
        <title>Genome assembly of Danube salmon.</title>
        <authorList>
            <person name="Macqueen D.J."/>
            <person name="Gundappa M.K."/>
        </authorList>
    </citation>
    <scope>NUCLEOTIDE SEQUENCE [LARGE SCALE GENOMIC DNA]</scope>
</reference>
<dbReference type="PANTHER" id="PTHR19869">
    <property type="entry name" value="SPERMATID WD-REPEAT PROTEIN"/>
    <property type="match status" value="1"/>
</dbReference>
<dbReference type="InterPro" id="IPR040066">
    <property type="entry name" value="WDR31"/>
</dbReference>
<dbReference type="STRING" id="62062.ENSHHUP00000021272"/>
<dbReference type="Ensembl" id="ENSHHUT00000022069.1">
    <property type="protein sequence ID" value="ENSHHUP00000021272.1"/>
    <property type="gene ID" value="ENSHHUG00000013325.1"/>
</dbReference>
<reference evidence="4" key="2">
    <citation type="submission" date="2025-08" db="UniProtKB">
        <authorList>
            <consortium name="Ensembl"/>
        </authorList>
    </citation>
    <scope>IDENTIFICATION</scope>
</reference>
<feature type="repeat" description="WD" evidence="3">
    <location>
        <begin position="107"/>
        <end position="148"/>
    </location>
</feature>
<feature type="repeat" description="WD" evidence="3">
    <location>
        <begin position="78"/>
        <end position="105"/>
    </location>
</feature>
<reference evidence="4" key="3">
    <citation type="submission" date="2025-09" db="UniProtKB">
        <authorList>
            <consortium name="Ensembl"/>
        </authorList>
    </citation>
    <scope>IDENTIFICATION</scope>
</reference>
<dbReference type="AlphaFoldDB" id="A0A4W5KWZ2"/>
<dbReference type="PROSITE" id="PS50294">
    <property type="entry name" value="WD_REPEATS_REGION"/>
    <property type="match status" value="1"/>
</dbReference>
<evidence type="ECO:0000256" key="3">
    <source>
        <dbReference type="PROSITE-ProRule" id="PRU00221"/>
    </source>
</evidence>
<evidence type="ECO:0000313" key="4">
    <source>
        <dbReference type="Ensembl" id="ENSHHUP00000021272.1"/>
    </source>
</evidence>
<proteinExistence type="predicted"/>
<evidence type="ECO:0000256" key="1">
    <source>
        <dbReference type="ARBA" id="ARBA00022574"/>
    </source>
</evidence>
<name>A0A4W5KWZ2_9TELE</name>
<accession>A0A4W5KWZ2</accession>
<keyword evidence="5" id="KW-1185">Reference proteome</keyword>
<dbReference type="Pfam" id="PF00400">
    <property type="entry name" value="WD40"/>
    <property type="match status" value="2"/>
</dbReference>
<evidence type="ECO:0000313" key="5">
    <source>
        <dbReference type="Proteomes" id="UP000314982"/>
    </source>
</evidence>
<evidence type="ECO:0000256" key="2">
    <source>
        <dbReference type="ARBA" id="ARBA00022737"/>
    </source>
</evidence>
<dbReference type="Gene3D" id="2.130.10.10">
    <property type="entry name" value="YVTN repeat-like/Quinoprotein amine dehydrogenase"/>
    <property type="match status" value="1"/>
</dbReference>
<dbReference type="PROSITE" id="PS50082">
    <property type="entry name" value="WD_REPEATS_2"/>
    <property type="match status" value="2"/>
</dbReference>
<dbReference type="InterPro" id="IPR001680">
    <property type="entry name" value="WD40_rpt"/>
</dbReference>
<dbReference type="PROSITE" id="PS00678">
    <property type="entry name" value="WD_REPEATS_1"/>
    <property type="match status" value="1"/>
</dbReference>
<sequence length="162" mass="18126">MDACCCFISVFVVFRIDVHWGAGSNRVEKYTSPAHTVLPLHICCRQRFATIPFFCVFVDILYLIINSPLSLSQVECFPGSTWIFSASRDKSVMMWDLNQGDEPIQEFCGHELVVNGLAVSPDGSRLCTGSRDNSMCLWDIESGERVHKNTVSRNLVSDSSIP</sequence>
<dbReference type="GeneTree" id="ENSGT00910000144273"/>
<dbReference type="InterPro" id="IPR019775">
    <property type="entry name" value="WD40_repeat_CS"/>
</dbReference>
<dbReference type="InterPro" id="IPR036322">
    <property type="entry name" value="WD40_repeat_dom_sf"/>
</dbReference>
<dbReference type="InterPro" id="IPR015943">
    <property type="entry name" value="WD40/YVTN_repeat-like_dom_sf"/>
</dbReference>
<keyword evidence="1 3" id="KW-0853">WD repeat</keyword>
<dbReference type="SMART" id="SM00320">
    <property type="entry name" value="WD40"/>
    <property type="match status" value="2"/>
</dbReference>
<organism evidence="4 5">
    <name type="scientific">Hucho hucho</name>
    <name type="common">huchen</name>
    <dbReference type="NCBI Taxonomy" id="62062"/>
    <lineage>
        <taxon>Eukaryota</taxon>
        <taxon>Metazoa</taxon>
        <taxon>Chordata</taxon>
        <taxon>Craniata</taxon>
        <taxon>Vertebrata</taxon>
        <taxon>Euteleostomi</taxon>
        <taxon>Actinopterygii</taxon>
        <taxon>Neopterygii</taxon>
        <taxon>Teleostei</taxon>
        <taxon>Protacanthopterygii</taxon>
        <taxon>Salmoniformes</taxon>
        <taxon>Salmonidae</taxon>
        <taxon>Salmoninae</taxon>
        <taxon>Hucho</taxon>
    </lineage>
</organism>
<dbReference type="SUPFAM" id="SSF50978">
    <property type="entry name" value="WD40 repeat-like"/>
    <property type="match status" value="1"/>
</dbReference>